<keyword evidence="3" id="KW-0479">Metal-binding</keyword>
<dbReference type="GO" id="GO:0051539">
    <property type="term" value="F:4 iron, 4 sulfur cluster binding"/>
    <property type="evidence" value="ECO:0007669"/>
    <property type="project" value="UniProtKB-UniRule"/>
</dbReference>
<keyword evidence="3" id="KW-0949">S-adenosyl-L-methionine</keyword>
<protein>
    <recommendedName>
        <fullName evidence="2 3">Heme chaperone HemW</fullName>
    </recommendedName>
</protein>
<dbReference type="SMART" id="SM00729">
    <property type="entry name" value="Elp3"/>
    <property type="match status" value="1"/>
</dbReference>
<dbReference type="InterPro" id="IPR058240">
    <property type="entry name" value="rSAM_sf"/>
</dbReference>
<dbReference type="NCBIfam" id="TIGR00539">
    <property type="entry name" value="hemN_rel"/>
    <property type="match status" value="1"/>
</dbReference>
<dbReference type="GO" id="GO:0046872">
    <property type="term" value="F:metal ion binding"/>
    <property type="evidence" value="ECO:0007669"/>
    <property type="project" value="UniProtKB-UniRule"/>
</dbReference>
<keyword evidence="3" id="KW-0408">Iron</keyword>
<evidence type="ECO:0000256" key="2">
    <source>
        <dbReference type="ARBA" id="ARBA00017228"/>
    </source>
</evidence>
<dbReference type="Proteomes" id="UP000264006">
    <property type="component" value="Chromosome"/>
</dbReference>
<accession>A0A346XVR2</accession>
<dbReference type="CDD" id="cd01335">
    <property type="entry name" value="Radical_SAM"/>
    <property type="match status" value="1"/>
</dbReference>
<dbReference type="SFLD" id="SFLDG01082">
    <property type="entry name" value="B12-binding_domain_containing"/>
    <property type="match status" value="1"/>
</dbReference>
<comment type="similarity">
    <text evidence="1">Belongs to the anaerobic coproporphyrinogen-III oxidase family. HemW subfamily.</text>
</comment>
<keyword evidence="3" id="KW-0349">Heme</keyword>
<dbReference type="RefSeq" id="WP_164710154.1">
    <property type="nucleotide sequence ID" value="NZ_CP031165.1"/>
</dbReference>
<dbReference type="InterPro" id="IPR004559">
    <property type="entry name" value="HemW-like"/>
</dbReference>
<organism evidence="5 6">
    <name type="scientific">Euzebya pacifica</name>
    <dbReference type="NCBI Taxonomy" id="1608957"/>
    <lineage>
        <taxon>Bacteria</taxon>
        <taxon>Bacillati</taxon>
        <taxon>Actinomycetota</taxon>
        <taxon>Nitriliruptoria</taxon>
        <taxon>Euzebyales</taxon>
    </lineage>
</organism>
<name>A0A346XVR2_9ACTN</name>
<keyword evidence="3" id="KW-0004">4Fe-4S</keyword>
<comment type="subcellular location">
    <subcellularLocation>
        <location evidence="3">Cytoplasm</location>
    </subcellularLocation>
</comment>
<evidence type="ECO:0000259" key="4">
    <source>
        <dbReference type="PROSITE" id="PS51918"/>
    </source>
</evidence>
<keyword evidence="3" id="KW-0143">Chaperone</keyword>
<feature type="domain" description="Radical SAM core" evidence="4">
    <location>
        <begin position="10"/>
        <end position="240"/>
    </location>
</feature>
<dbReference type="SUPFAM" id="SSF102114">
    <property type="entry name" value="Radical SAM enzymes"/>
    <property type="match status" value="1"/>
</dbReference>
<dbReference type="PROSITE" id="PS51918">
    <property type="entry name" value="RADICAL_SAM"/>
    <property type="match status" value="1"/>
</dbReference>
<dbReference type="KEGG" id="euz:DVS28_a1617"/>
<dbReference type="InterPro" id="IPR007197">
    <property type="entry name" value="rSAM"/>
</dbReference>
<keyword evidence="3" id="KW-0963">Cytoplasm</keyword>
<evidence type="ECO:0000256" key="3">
    <source>
        <dbReference type="RuleBase" id="RU364116"/>
    </source>
</evidence>
<keyword evidence="3" id="KW-0411">Iron-sulfur</keyword>
<dbReference type="EMBL" id="CP031165">
    <property type="protein sequence ID" value="AXV06309.1"/>
    <property type="molecule type" value="Genomic_DNA"/>
</dbReference>
<dbReference type="Pfam" id="PF04055">
    <property type="entry name" value="Radical_SAM"/>
    <property type="match status" value="1"/>
</dbReference>
<dbReference type="GO" id="GO:0005737">
    <property type="term" value="C:cytoplasm"/>
    <property type="evidence" value="ECO:0007669"/>
    <property type="project" value="UniProtKB-SubCell"/>
</dbReference>
<dbReference type="InterPro" id="IPR023404">
    <property type="entry name" value="rSAM_horseshoe"/>
</dbReference>
<gene>
    <name evidence="5" type="ORF">DVS28_a1617</name>
</gene>
<proteinExistence type="inferred from homology"/>
<comment type="function">
    <text evidence="3">Probably acts as a heme chaperone, transferring heme to an unknown acceptor. Binds one molecule of heme per monomer, possibly covalently. Binds 1 [4Fe-4S] cluster. The cluster is coordinated with 3 cysteines and an exchangeable S-adenosyl-L-methionine.</text>
</comment>
<keyword evidence="6" id="KW-1185">Reference proteome</keyword>
<dbReference type="SFLD" id="SFLDF00288">
    <property type="entry name" value="HemN-like__clustered_with_nucl"/>
    <property type="match status" value="1"/>
</dbReference>
<evidence type="ECO:0000313" key="5">
    <source>
        <dbReference type="EMBL" id="AXV06309.1"/>
    </source>
</evidence>
<dbReference type="PANTHER" id="PTHR13932:SF5">
    <property type="entry name" value="RADICAL S-ADENOSYL METHIONINE DOMAIN-CONTAINING PROTEIN 1, MITOCHONDRIAL"/>
    <property type="match status" value="1"/>
</dbReference>
<reference evidence="5 6" key="1">
    <citation type="submission" date="2018-09" db="EMBL/GenBank/DDBJ databases">
        <title>Complete genome sequence of Euzebya sp. DY32-46 isolated from seawater of Pacific Ocean.</title>
        <authorList>
            <person name="Xu L."/>
            <person name="Wu Y.-H."/>
            <person name="Xu X.-W."/>
        </authorList>
    </citation>
    <scope>NUCLEOTIDE SEQUENCE [LARGE SCALE GENOMIC DNA]</scope>
    <source>
        <strain evidence="5 6">DY32-46</strain>
    </source>
</reference>
<evidence type="ECO:0000313" key="6">
    <source>
        <dbReference type="Proteomes" id="UP000264006"/>
    </source>
</evidence>
<dbReference type="SFLD" id="SFLDF00562">
    <property type="entry name" value="HemN-like__clustered_with_heat"/>
    <property type="match status" value="1"/>
</dbReference>
<dbReference type="SFLD" id="SFLDG01065">
    <property type="entry name" value="anaerobic_coproporphyrinogen-I"/>
    <property type="match status" value="1"/>
</dbReference>
<dbReference type="Gene3D" id="3.80.30.20">
    <property type="entry name" value="tm_1862 like domain"/>
    <property type="match status" value="1"/>
</dbReference>
<dbReference type="InterPro" id="IPR006638">
    <property type="entry name" value="Elp3/MiaA/NifB-like_rSAM"/>
</dbReference>
<dbReference type="AlphaFoldDB" id="A0A346XVR2"/>
<evidence type="ECO:0000256" key="1">
    <source>
        <dbReference type="ARBA" id="ARBA00006100"/>
    </source>
</evidence>
<dbReference type="SFLD" id="SFLDS00029">
    <property type="entry name" value="Radical_SAM"/>
    <property type="match status" value="1"/>
</dbReference>
<dbReference type="GO" id="GO:0006779">
    <property type="term" value="P:porphyrin-containing compound biosynthetic process"/>
    <property type="evidence" value="ECO:0007669"/>
    <property type="project" value="InterPro"/>
</dbReference>
<dbReference type="PANTHER" id="PTHR13932">
    <property type="entry name" value="COPROPORPHYRINIGEN III OXIDASE"/>
    <property type="match status" value="1"/>
</dbReference>
<dbReference type="GO" id="GO:0004109">
    <property type="term" value="F:coproporphyrinogen oxidase activity"/>
    <property type="evidence" value="ECO:0007669"/>
    <property type="project" value="InterPro"/>
</dbReference>
<sequence length="379" mass="41278">MTPPTAPASVVAERLPGIYVHVPFCLRRCDYCDFTTFADRDEAIPAYVEALTAHIRRTPQDATFGSVFVGGGTPTYLPPDDLRQVLQALGDTFEFADDAEWTVEANPETVDAEMAAALAGGGVNRISLGAQSFDTRVLSTLGRWHDPDSVPRAIGHLRDAGIDRLSIDLIYGTPGETDASWAATLDRAVELGTSHVSAYALTVEPNTPYAARVRTDDALAPDEDVQAARMAVTDERLGAAGMHRYEVSNWARPGLESRHNLTYWRGNDWLAFGSGAHGAWEGRRYWLVRDPDKYARMVAEGHEPLGGQEHPDAEARRLERLMMGLRVTEGVPREEVVPLDPGIVARLMGRGLLTMKPGDRLALTPAGMPLAGAVIRELA</sequence>
<dbReference type="InterPro" id="IPR034505">
    <property type="entry name" value="Coproporphyrinogen-III_oxidase"/>
</dbReference>